<dbReference type="Proteomes" id="UP000305471">
    <property type="component" value="Unassembled WGS sequence"/>
</dbReference>
<sequence>MSKIVSVNSKQALAEMKRMSRALDTHRKGEVNRAMAATINDSLKKSRTKIVRRASKAMQVKQAPIRQRVKITRAKATSLHGKVWAGTNRLSARTAGAKPRGDGHAVGPYEWPNTFTNKGLRNIYVRKGKGRGNIEVAGFGAKFTEQTLKNAVNQETEASLAKDFPLELFRQLTWRLDKALGIK</sequence>
<proteinExistence type="predicted"/>
<dbReference type="AlphaFoldDB" id="A0A4U0ZGY5"/>
<dbReference type="Pfam" id="PF06763">
    <property type="entry name" value="Minor_tail_Z"/>
    <property type="match status" value="1"/>
</dbReference>
<accession>A0A4U0ZGY5</accession>
<dbReference type="EMBL" id="SWCO01000003">
    <property type="protein sequence ID" value="TKB03912.1"/>
    <property type="molecule type" value="Genomic_DNA"/>
</dbReference>
<evidence type="ECO:0000313" key="1">
    <source>
        <dbReference type="EMBL" id="TKB03912.1"/>
    </source>
</evidence>
<comment type="caution">
    <text evidence="1">The sequence shown here is derived from an EMBL/GenBank/DDBJ whole genome shotgun (WGS) entry which is preliminary data.</text>
</comment>
<gene>
    <name evidence="1" type="ORF">E5672_07435</name>
</gene>
<dbReference type="InterPro" id="IPR010633">
    <property type="entry name" value="Phage_lambda_GpZ"/>
</dbReference>
<protein>
    <submittedName>
        <fullName evidence="1">Uncharacterized protein</fullName>
    </submittedName>
</protein>
<dbReference type="RefSeq" id="WP_136781621.1">
    <property type="nucleotide sequence ID" value="NZ_SWCO01000003.1"/>
</dbReference>
<keyword evidence="2" id="KW-1185">Reference proteome</keyword>
<reference evidence="1 2" key="1">
    <citation type="submission" date="2019-04" db="EMBL/GenBank/DDBJ databases">
        <title>Alteromonas portus sp. nov., an alginate lyase-excreting marine bacterium.</title>
        <authorList>
            <person name="Huang H."/>
            <person name="Mo K."/>
            <person name="Bao S."/>
        </authorList>
    </citation>
    <scope>NUCLEOTIDE SEQUENCE [LARGE SCALE GENOMIC DNA]</scope>
    <source>
        <strain evidence="1 2">HB161718</strain>
    </source>
</reference>
<dbReference type="OrthoDB" id="9867757at2"/>
<name>A0A4U0ZGY5_9ALTE</name>
<evidence type="ECO:0000313" key="2">
    <source>
        <dbReference type="Proteomes" id="UP000305471"/>
    </source>
</evidence>
<organism evidence="1 2">
    <name type="scientific">Alteromonas portus</name>
    <dbReference type="NCBI Taxonomy" id="2565549"/>
    <lineage>
        <taxon>Bacteria</taxon>
        <taxon>Pseudomonadati</taxon>
        <taxon>Pseudomonadota</taxon>
        <taxon>Gammaproteobacteria</taxon>
        <taxon>Alteromonadales</taxon>
        <taxon>Alteromonadaceae</taxon>
        <taxon>Alteromonas/Salinimonas group</taxon>
        <taxon>Alteromonas</taxon>
    </lineage>
</organism>